<dbReference type="Gene3D" id="3.30.430.20">
    <property type="entry name" value="Gnk2 domain, C-X8-C-X2-C motif"/>
    <property type="match status" value="2"/>
</dbReference>
<keyword evidence="6" id="KW-1185">Reference proteome</keyword>
<gene>
    <name evidence="5" type="ORF">ERUC_LOCUS3553</name>
</gene>
<dbReference type="EMBL" id="CAKOAT010059488">
    <property type="protein sequence ID" value="CAH8304089.1"/>
    <property type="molecule type" value="Genomic_DNA"/>
</dbReference>
<dbReference type="InterPro" id="IPR038408">
    <property type="entry name" value="GNK2_sf"/>
</dbReference>
<dbReference type="PROSITE" id="PS51473">
    <property type="entry name" value="GNK2"/>
    <property type="match status" value="2"/>
</dbReference>
<name>A0ABC8IW68_ERUVS</name>
<feature type="chain" id="PRO_5044756686" description="Gnk2-homologous domain-containing protein" evidence="3">
    <location>
        <begin position="30"/>
        <end position="302"/>
    </location>
</feature>
<evidence type="ECO:0000259" key="4">
    <source>
        <dbReference type="PROSITE" id="PS51473"/>
    </source>
</evidence>
<feature type="signal peptide" evidence="3">
    <location>
        <begin position="1"/>
        <end position="29"/>
    </location>
</feature>
<keyword evidence="1 3" id="KW-0732">Signal</keyword>
<feature type="domain" description="Gnk2-homologous" evidence="4">
    <location>
        <begin position="34"/>
        <end position="137"/>
    </location>
</feature>
<dbReference type="CDD" id="cd23509">
    <property type="entry name" value="Gnk2-like"/>
    <property type="match status" value="2"/>
</dbReference>
<dbReference type="PANTHER" id="PTHR32099">
    <property type="entry name" value="CYSTEINE-RICH REPEAT SECRETORY PROTEIN"/>
    <property type="match status" value="1"/>
</dbReference>
<sequence length="302" mass="33672">MATTILFSPALFWFSFLFFLSFLSLQTISQPRVNHLLTFCNNRSNSFVEDSSYDSNLRSALKYLRGTSPAPPYLSVTKGLSPDTVYGMYHCRVDITKSTCGVCVRTAITEISKRCTSQKEAFIFYEQCMVRYSDYSFFGLQELDGPNALLPSTTDFPTTSRFGETLPDKMNKLITRAASTTLWPNPYFSQDQQHVTELGSTYTVDSLVQCSPDLDPGNCTVCLRLAVEKLLECCSRSRSALNFLPKCLVRFNTSSNADVPSFEKKHNGDDPSSGVIKGDKIFEGIFVAVIKASALALVRLML</sequence>
<evidence type="ECO:0000256" key="1">
    <source>
        <dbReference type="ARBA" id="ARBA00022729"/>
    </source>
</evidence>
<dbReference type="Proteomes" id="UP001642260">
    <property type="component" value="Unassembled WGS sequence"/>
</dbReference>
<dbReference type="Pfam" id="PF01657">
    <property type="entry name" value="Stress-antifung"/>
    <property type="match status" value="2"/>
</dbReference>
<organism evidence="5 6">
    <name type="scientific">Eruca vesicaria subsp. sativa</name>
    <name type="common">Garden rocket</name>
    <name type="synonym">Eruca sativa</name>
    <dbReference type="NCBI Taxonomy" id="29727"/>
    <lineage>
        <taxon>Eukaryota</taxon>
        <taxon>Viridiplantae</taxon>
        <taxon>Streptophyta</taxon>
        <taxon>Embryophyta</taxon>
        <taxon>Tracheophyta</taxon>
        <taxon>Spermatophyta</taxon>
        <taxon>Magnoliopsida</taxon>
        <taxon>eudicotyledons</taxon>
        <taxon>Gunneridae</taxon>
        <taxon>Pentapetalae</taxon>
        <taxon>rosids</taxon>
        <taxon>malvids</taxon>
        <taxon>Brassicales</taxon>
        <taxon>Brassicaceae</taxon>
        <taxon>Brassiceae</taxon>
        <taxon>Eruca</taxon>
    </lineage>
</organism>
<accession>A0ABC8IW68</accession>
<evidence type="ECO:0000256" key="3">
    <source>
        <dbReference type="SAM" id="SignalP"/>
    </source>
</evidence>
<reference evidence="5 6" key="1">
    <citation type="submission" date="2022-03" db="EMBL/GenBank/DDBJ databases">
        <authorList>
            <person name="Macdonald S."/>
            <person name="Ahmed S."/>
            <person name="Newling K."/>
        </authorList>
    </citation>
    <scope>NUCLEOTIDE SEQUENCE [LARGE SCALE GENOMIC DNA]</scope>
</reference>
<dbReference type="AlphaFoldDB" id="A0ABC8IW68"/>
<protein>
    <recommendedName>
        <fullName evidence="4">Gnk2-homologous domain-containing protein</fullName>
    </recommendedName>
</protein>
<evidence type="ECO:0000313" key="6">
    <source>
        <dbReference type="Proteomes" id="UP001642260"/>
    </source>
</evidence>
<feature type="domain" description="Gnk2-homologous" evidence="4">
    <location>
        <begin position="144"/>
        <end position="256"/>
    </location>
</feature>
<evidence type="ECO:0000256" key="2">
    <source>
        <dbReference type="ARBA" id="ARBA00022737"/>
    </source>
</evidence>
<evidence type="ECO:0000313" key="5">
    <source>
        <dbReference type="EMBL" id="CAH8304089.1"/>
    </source>
</evidence>
<proteinExistence type="predicted"/>
<comment type="caution">
    <text evidence="5">The sequence shown here is derived from an EMBL/GenBank/DDBJ whole genome shotgun (WGS) entry which is preliminary data.</text>
</comment>
<keyword evidence="2" id="KW-0677">Repeat</keyword>
<dbReference type="InterPro" id="IPR002902">
    <property type="entry name" value="GNK2"/>
</dbReference>
<dbReference type="PANTHER" id="PTHR32099:SF42">
    <property type="entry name" value="CYSTEINE-RICH RECEPTOR-LIKE PROTEIN KINASE 9-RELATED"/>
    <property type="match status" value="1"/>
</dbReference>